<feature type="transmembrane region" description="Helical" evidence="1">
    <location>
        <begin position="69"/>
        <end position="94"/>
    </location>
</feature>
<feature type="transmembrane region" description="Helical" evidence="1">
    <location>
        <begin position="46"/>
        <end position="63"/>
    </location>
</feature>
<evidence type="ECO:0000256" key="1">
    <source>
        <dbReference type="SAM" id="Phobius"/>
    </source>
</evidence>
<keyword evidence="1" id="KW-0472">Membrane</keyword>
<protein>
    <submittedName>
        <fullName evidence="2">Uncharacterized protein</fullName>
    </submittedName>
</protein>
<organism evidence="2 3">
    <name type="scientific">Sinimarinibacterium flocculans</name>
    <dbReference type="NCBI Taxonomy" id="985250"/>
    <lineage>
        <taxon>Bacteria</taxon>
        <taxon>Pseudomonadati</taxon>
        <taxon>Pseudomonadota</taxon>
        <taxon>Gammaproteobacteria</taxon>
        <taxon>Nevskiales</taxon>
        <taxon>Nevskiaceae</taxon>
        <taxon>Sinimarinibacterium</taxon>
    </lineage>
</organism>
<dbReference type="EMBL" id="QICN01000001">
    <property type="protein sequence ID" value="PXV71559.1"/>
    <property type="molecule type" value="Genomic_DNA"/>
</dbReference>
<feature type="transmembrane region" description="Helical" evidence="1">
    <location>
        <begin position="144"/>
        <end position="163"/>
    </location>
</feature>
<feature type="transmembrane region" description="Helical" evidence="1">
    <location>
        <begin position="6"/>
        <end position="26"/>
    </location>
</feature>
<sequence length="296" mass="31890">MPRFEVLAFIVAWAPAALLLAGWVVFRIPRHNLPPPLRIARQWWGLMSVVLMTTGVYAFGIAINDGDPMIGRFALVVLGSGALWVPAAFLFLGVKRAAADGATGRPPHPRAVRAALIPWWLYWLAGMMFVGYDVGRDEVVRLGAMLAGLTTLMIGQGLLISLVPNAARRARHRAPQRQRRREAGPEDASVAYVSAGAALAPTMVDDFDPFANAFAPGGAGLALDDSESRARYDEFDSFHPWSEDHATATTTWDFNPASGLPMFDGTIGVDVAGNPYGMDDTGFDFDPCGPICGGDF</sequence>
<feature type="transmembrane region" description="Helical" evidence="1">
    <location>
        <begin position="114"/>
        <end position="132"/>
    </location>
</feature>
<dbReference type="Proteomes" id="UP000248330">
    <property type="component" value="Unassembled WGS sequence"/>
</dbReference>
<keyword evidence="3" id="KW-1185">Reference proteome</keyword>
<name>A0A318EFI6_9GAMM</name>
<dbReference type="AlphaFoldDB" id="A0A318EFI6"/>
<dbReference type="RefSeq" id="WP_110263664.1">
    <property type="nucleotide sequence ID" value="NZ_JBHSCS010000021.1"/>
</dbReference>
<keyword evidence="1" id="KW-1133">Transmembrane helix</keyword>
<evidence type="ECO:0000313" key="3">
    <source>
        <dbReference type="Proteomes" id="UP000248330"/>
    </source>
</evidence>
<accession>A0A318EFI6</accession>
<gene>
    <name evidence="2" type="ORF">C8D93_101611</name>
</gene>
<keyword evidence="1" id="KW-0812">Transmembrane</keyword>
<proteinExistence type="predicted"/>
<evidence type="ECO:0000313" key="2">
    <source>
        <dbReference type="EMBL" id="PXV71559.1"/>
    </source>
</evidence>
<comment type="caution">
    <text evidence="2">The sequence shown here is derived from an EMBL/GenBank/DDBJ whole genome shotgun (WGS) entry which is preliminary data.</text>
</comment>
<reference evidence="2 3" key="1">
    <citation type="submission" date="2018-04" db="EMBL/GenBank/DDBJ databases">
        <title>Genomic Encyclopedia of Type Strains, Phase IV (KMG-IV): sequencing the most valuable type-strain genomes for metagenomic binning, comparative biology and taxonomic classification.</title>
        <authorList>
            <person name="Goeker M."/>
        </authorList>
    </citation>
    <scope>NUCLEOTIDE SEQUENCE [LARGE SCALE GENOMIC DNA]</scope>
    <source>
        <strain evidence="2 3">DSM 104150</strain>
    </source>
</reference>